<evidence type="ECO:0000313" key="2">
    <source>
        <dbReference type="Proteomes" id="UP000307999"/>
    </source>
</evidence>
<dbReference type="EMBL" id="SWDB01000022">
    <property type="protein sequence ID" value="TKB45067.1"/>
    <property type="molecule type" value="Genomic_DNA"/>
</dbReference>
<dbReference type="AlphaFoldDB" id="A0A4U1B4G4"/>
<comment type="caution">
    <text evidence="1">The sequence shown here is derived from an EMBL/GenBank/DDBJ whole genome shotgun (WGS) entry which is preliminary data.</text>
</comment>
<organism evidence="1 2">
    <name type="scientific">Thalassotalea mangrovi</name>
    <dbReference type="NCBI Taxonomy" id="2572245"/>
    <lineage>
        <taxon>Bacteria</taxon>
        <taxon>Pseudomonadati</taxon>
        <taxon>Pseudomonadota</taxon>
        <taxon>Gammaproteobacteria</taxon>
        <taxon>Alteromonadales</taxon>
        <taxon>Colwelliaceae</taxon>
        <taxon>Thalassotalea</taxon>
    </lineage>
</organism>
<dbReference type="OrthoDB" id="5888461at2"/>
<gene>
    <name evidence="1" type="ORF">E8M12_09535</name>
</gene>
<name>A0A4U1B4G4_9GAMM</name>
<protein>
    <submittedName>
        <fullName evidence="1">Uncharacterized protein</fullName>
    </submittedName>
</protein>
<accession>A0A4U1B4G4</accession>
<reference evidence="1 2" key="1">
    <citation type="submission" date="2019-04" db="EMBL/GenBank/DDBJ databases">
        <title>Thalassotalea guangxiensis sp. nov., isolated from sediment of the coastal wetland.</title>
        <authorList>
            <person name="Zheng S."/>
            <person name="Zhang D."/>
        </authorList>
    </citation>
    <scope>NUCLEOTIDE SEQUENCE [LARGE SCALE GENOMIC DNA]</scope>
    <source>
        <strain evidence="1 2">ZS-4</strain>
    </source>
</reference>
<dbReference type="RefSeq" id="WP_136735925.1">
    <property type="nucleotide sequence ID" value="NZ_SWDB01000022.1"/>
</dbReference>
<evidence type="ECO:0000313" key="1">
    <source>
        <dbReference type="EMBL" id="TKB45067.1"/>
    </source>
</evidence>
<sequence>MSVNDRRRAKTTLLSAIDSDEFYHTGSPAAHHQEERQDIGNNQPAFTPIEVPFAYRHCCWFCKEPAGGVFNFPDKQRRHVTGTAEGMAIPACFECLPLANKHKQLPINAVREKVKAGLRKLYRKDLAIGVNWTREELENSGFEGGNFEGFARSAWFMFEVARDRVNFSGWPLELNGQTQYHDPQSSFQFDGTEFSDVQQAIEFYALTYRLDQDFLTTAVYRLTDKRFADALRLARICQDFSAAEREQALSRLALSLGV</sequence>
<dbReference type="Proteomes" id="UP000307999">
    <property type="component" value="Unassembled WGS sequence"/>
</dbReference>
<proteinExistence type="predicted"/>
<keyword evidence="2" id="KW-1185">Reference proteome</keyword>